<name>A0A2N3YKS8_9MICO</name>
<proteinExistence type="predicted"/>
<keyword evidence="2" id="KW-0732">Signal</keyword>
<feature type="compositionally biased region" description="Low complexity" evidence="1">
    <location>
        <begin position="51"/>
        <end position="65"/>
    </location>
</feature>
<feature type="chain" id="PRO_5014801205" evidence="2">
    <location>
        <begin position="35"/>
        <end position="982"/>
    </location>
</feature>
<evidence type="ECO:0000313" key="4">
    <source>
        <dbReference type="EMBL" id="PKW27388.1"/>
    </source>
</evidence>
<dbReference type="Proteomes" id="UP000233781">
    <property type="component" value="Unassembled WGS sequence"/>
</dbReference>
<keyword evidence="5" id="KW-1185">Reference proteome</keyword>
<feature type="signal peptide" evidence="2">
    <location>
        <begin position="1"/>
        <end position="34"/>
    </location>
</feature>
<dbReference type="Gene3D" id="2.60.40.10">
    <property type="entry name" value="Immunoglobulins"/>
    <property type="match status" value="2"/>
</dbReference>
<dbReference type="Pfam" id="PF16640">
    <property type="entry name" value="Big_3_5"/>
    <property type="match status" value="1"/>
</dbReference>
<dbReference type="AlphaFoldDB" id="A0A2N3YKS8"/>
<dbReference type="InterPro" id="IPR013783">
    <property type="entry name" value="Ig-like_fold"/>
</dbReference>
<feature type="region of interest" description="Disordered" evidence="1">
    <location>
        <begin position="51"/>
        <end position="74"/>
    </location>
</feature>
<sequence>MVPTASATRRVAAVVAVVATVAVGAVVTASRSDAVPGTPTTTLFEESFAGATTSSPSWSRPSAASNTACLTGSEDGAQSPIPGCGGDAPGSGVLRLSSNDIAQVGTVFYDASLPSARGIDVSFDSYQWAGSSPPADGMSFALAAADPAAPAAPAHAGPTGGALGYYGIPGVDGLPHGYLGVGLDVYGGFSNGDPAGNGQCPRNPPMSQTVSVRGPGDGTSGYCVLGSQLSGGRLDDDASWSRPAPVPVVVSINPAGAPVLNRSGDEVPARSWLVAWTAYGAARQVMTGDLPDQAALDAAQIPSSWVDPDTGVPYQLTFGWSGSTGSLAEIHALGNVRATTLTGKLPVFGLSVADDAAGVLDPGATVTATVTPSLAAEGDETRAPVVTTTVPDGVTVGTPTAPGYECAVASPVVTCTASGPGPWLAGSELPPISLPLTAAGTVTGPASITAKVSSTDGNPASARHDLTLRAAQEITVTPLTTPAEVGTSQEVVTTGGGAETPVELSTAGSDAGVCSLTGSTLSLTAAGTCVVTATQAGDAGHAPAAPVQQSVTVAKVATAVSVAATPTGSVVGQDVSVAVTVAGGVAGTVTATVDGSPVGSASVSGSQHVATFPVASSSAPLSAGVHTLSASFAPTDSTTYAGSTATPQTLTVDRAATTTAVEVGPTTLTATVAVTAPGHATPGGSVQFLVDGVVVGSAPVVDGSATLAYTTPADADRAVSASYSGDDATLGSSGSTARANPTVTASVSSAAPRSRAGWYRTPVTVVFTCTPAAAPLTAPCPAAVTLSGNGAGQSVTRTVSATDGGIATVNVAGIDIDRTAPAVAVRGIRAGGVYFLSAAAARCAGADALSGLASCTLSRSRRGTTERVTATAVDRAGNVRSTTVTVTVTDVVLVGGTWKNGAYVVRRGHAYTLVAASRVRPRYVDAAYGARRPRGEDNWFRRTGPNRWAVGVTMARTMRLGSWNLGVRRGSTLTVVKVVVTR</sequence>
<dbReference type="Gene3D" id="2.60.120.200">
    <property type="match status" value="1"/>
</dbReference>
<feature type="domain" description="Bacterial Ig-like" evidence="3">
    <location>
        <begin position="656"/>
        <end position="737"/>
    </location>
</feature>
<evidence type="ECO:0000256" key="1">
    <source>
        <dbReference type="SAM" id="MobiDB-lite"/>
    </source>
</evidence>
<dbReference type="InterPro" id="IPR013320">
    <property type="entry name" value="ConA-like_dom_sf"/>
</dbReference>
<dbReference type="GO" id="GO:0005975">
    <property type="term" value="P:carbohydrate metabolic process"/>
    <property type="evidence" value="ECO:0007669"/>
    <property type="project" value="UniProtKB-ARBA"/>
</dbReference>
<comment type="caution">
    <text evidence="4">The sequence shown here is derived from an EMBL/GenBank/DDBJ whole genome shotgun (WGS) entry which is preliminary data.</text>
</comment>
<organism evidence="4 5">
    <name type="scientific">Phycicoccus duodecadis</name>
    <dbReference type="NCBI Taxonomy" id="173053"/>
    <lineage>
        <taxon>Bacteria</taxon>
        <taxon>Bacillati</taxon>
        <taxon>Actinomycetota</taxon>
        <taxon>Actinomycetes</taxon>
        <taxon>Micrococcales</taxon>
        <taxon>Intrasporangiaceae</taxon>
        <taxon>Phycicoccus</taxon>
    </lineage>
</organism>
<reference evidence="4 5" key="1">
    <citation type="submission" date="2017-12" db="EMBL/GenBank/DDBJ databases">
        <title>Sequencing the genomes of 1000 Actinobacteria strains.</title>
        <authorList>
            <person name="Klenk H.-P."/>
        </authorList>
    </citation>
    <scope>NUCLEOTIDE SEQUENCE [LARGE SCALE GENOMIC DNA]</scope>
    <source>
        <strain evidence="4 5">DSM 12806</strain>
    </source>
</reference>
<dbReference type="EMBL" id="PJNE01000001">
    <property type="protein sequence ID" value="PKW27388.1"/>
    <property type="molecule type" value="Genomic_DNA"/>
</dbReference>
<accession>A0A2N3YKS8</accession>
<evidence type="ECO:0000313" key="5">
    <source>
        <dbReference type="Proteomes" id="UP000233781"/>
    </source>
</evidence>
<dbReference type="SUPFAM" id="SSF49899">
    <property type="entry name" value="Concanavalin A-like lectins/glucanases"/>
    <property type="match status" value="1"/>
</dbReference>
<evidence type="ECO:0000256" key="2">
    <source>
        <dbReference type="SAM" id="SignalP"/>
    </source>
</evidence>
<gene>
    <name evidence="4" type="ORF">ATL31_2229</name>
</gene>
<evidence type="ECO:0000259" key="3">
    <source>
        <dbReference type="Pfam" id="PF16640"/>
    </source>
</evidence>
<dbReference type="InterPro" id="IPR032109">
    <property type="entry name" value="Big_3_5"/>
</dbReference>
<protein>
    <submittedName>
        <fullName evidence="4">Ig-like domain-containing protein</fullName>
    </submittedName>
</protein>